<evidence type="ECO:0000313" key="5">
    <source>
        <dbReference type="EMBL" id="UXI66618.1"/>
    </source>
</evidence>
<dbReference type="Proteomes" id="UP001064632">
    <property type="component" value="Chromosome"/>
</dbReference>
<dbReference type="EMBL" id="CP104694">
    <property type="protein sequence ID" value="UXI66618.1"/>
    <property type="molecule type" value="Genomic_DNA"/>
</dbReference>
<name>A0ABY6B977_9GAMM</name>
<evidence type="ECO:0000313" key="6">
    <source>
        <dbReference type="Proteomes" id="UP001064632"/>
    </source>
</evidence>
<evidence type="ECO:0000256" key="1">
    <source>
        <dbReference type="ARBA" id="ARBA00006484"/>
    </source>
</evidence>
<gene>
    <name evidence="5" type="ORF">N4264_17930</name>
</gene>
<accession>A0ABY6B977</accession>
<dbReference type="PANTHER" id="PTHR42760">
    <property type="entry name" value="SHORT-CHAIN DEHYDROGENASES/REDUCTASES FAMILY MEMBER"/>
    <property type="match status" value="1"/>
</dbReference>
<proteinExistence type="inferred from homology"/>
<dbReference type="EC" id="1.3.1.28" evidence="3"/>
<dbReference type="GO" id="GO:0008667">
    <property type="term" value="F:2,3-dihydro-2,3-dihydroxybenzoate dehydrogenase activity"/>
    <property type="evidence" value="ECO:0007669"/>
    <property type="project" value="UniProtKB-EC"/>
</dbReference>
<dbReference type="PRINTS" id="PR01397">
    <property type="entry name" value="DHBDHDRGNASE"/>
</dbReference>
<dbReference type="Gene3D" id="3.40.50.720">
    <property type="entry name" value="NAD(P)-binding Rossmann-like Domain"/>
    <property type="match status" value="1"/>
</dbReference>
<dbReference type="NCBIfam" id="NF006074">
    <property type="entry name" value="PRK08220.1"/>
    <property type="match status" value="1"/>
</dbReference>
<reference evidence="5" key="1">
    <citation type="submission" date="2022-09" db="EMBL/GenBank/DDBJ databases">
        <title>Tahibacter sp. nov., isolated from a fresh water.</title>
        <authorList>
            <person name="Baek J.H."/>
            <person name="Lee J.K."/>
            <person name="Kim J.M."/>
            <person name="Jeon C.O."/>
        </authorList>
    </citation>
    <scope>NUCLEOTIDE SEQUENCE</scope>
    <source>
        <strain evidence="5">W38</strain>
    </source>
</reference>
<dbReference type="InterPro" id="IPR020904">
    <property type="entry name" value="Sc_DH/Rdtase_CS"/>
</dbReference>
<dbReference type="SUPFAM" id="SSF51735">
    <property type="entry name" value="NAD(P)-binding Rossmann-fold domains"/>
    <property type="match status" value="1"/>
</dbReference>
<dbReference type="InterPro" id="IPR002347">
    <property type="entry name" value="SDR_fam"/>
</dbReference>
<dbReference type="InterPro" id="IPR036291">
    <property type="entry name" value="NAD(P)-bd_dom_sf"/>
</dbReference>
<organism evidence="5 6">
    <name type="scientific">Tahibacter amnicola</name>
    <dbReference type="NCBI Taxonomy" id="2976241"/>
    <lineage>
        <taxon>Bacteria</taxon>
        <taxon>Pseudomonadati</taxon>
        <taxon>Pseudomonadota</taxon>
        <taxon>Gammaproteobacteria</taxon>
        <taxon>Lysobacterales</taxon>
        <taxon>Rhodanobacteraceae</taxon>
        <taxon>Tahibacter</taxon>
    </lineage>
</organism>
<dbReference type="PROSITE" id="PS00061">
    <property type="entry name" value="ADH_SHORT"/>
    <property type="match status" value="1"/>
</dbReference>
<evidence type="ECO:0000256" key="2">
    <source>
        <dbReference type="ARBA" id="ARBA00023002"/>
    </source>
</evidence>
<dbReference type="NCBIfam" id="TIGR04316">
    <property type="entry name" value="dhbA_paeA"/>
    <property type="match status" value="1"/>
</dbReference>
<dbReference type="SMART" id="SM00822">
    <property type="entry name" value="PKS_KR"/>
    <property type="match status" value="1"/>
</dbReference>
<keyword evidence="2 5" id="KW-0560">Oxidoreductase</keyword>
<dbReference type="PRINTS" id="PR00080">
    <property type="entry name" value="SDRFAMILY"/>
</dbReference>
<dbReference type="PANTHER" id="PTHR42760:SF115">
    <property type="entry name" value="3-OXOACYL-[ACYL-CARRIER-PROTEIN] REDUCTASE FABG"/>
    <property type="match status" value="1"/>
</dbReference>
<dbReference type="Pfam" id="PF13561">
    <property type="entry name" value="adh_short_C2"/>
    <property type="match status" value="1"/>
</dbReference>
<dbReference type="InterPro" id="IPR003560">
    <property type="entry name" value="DHB_DH"/>
</dbReference>
<evidence type="ECO:0000259" key="4">
    <source>
        <dbReference type="SMART" id="SM00822"/>
    </source>
</evidence>
<comment type="similarity">
    <text evidence="1">Belongs to the short-chain dehydrogenases/reductases (SDR) family.</text>
</comment>
<keyword evidence="6" id="KW-1185">Reference proteome</keyword>
<protein>
    <recommendedName>
        <fullName evidence="3">2,3-dihydro-2,3-dihydroxybenzoate dehydrogenase</fullName>
        <ecNumber evidence="3">1.3.1.28</ecNumber>
    </recommendedName>
</protein>
<dbReference type="InterPro" id="IPR057326">
    <property type="entry name" value="KR_dom"/>
</dbReference>
<feature type="domain" description="Ketoreductase" evidence="4">
    <location>
        <begin position="17"/>
        <end position="196"/>
    </location>
</feature>
<sequence>MIARAMPIDCAGEFSGKTVLITGAAQGIGAAVATAFAATGATLSLLDQQHVPLEQTARRLRAGGTVVLTTALDVTLRTDVDAAVSATEATLGPVDILVNVAGILRTGQVLALDTQDWADSFSVNTHGVFHVCQSVGRRMAERRRGSIVTVGSNAAGVPRMGMAAYAASKAAATQFMRCLALELAPFGIRCNTVSPGSTDTAMQRALWTSGSDAERVIKGSPETFRLGIPLGRIADPPDIAAAVCFLASDRARHITMHDLRVDGGATFDA</sequence>
<dbReference type="RefSeq" id="WP_261693602.1">
    <property type="nucleotide sequence ID" value="NZ_CP104694.1"/>
</dbReference>
<evidence type="ECO:0000256" key="3">
    <source>
        <dbReference type="NCBIfam" id="TIGR04316"/>
    </source>
</evidence>